<sequence>MKYNYLGFIKDKLISVGGDKIIRVHDLENHSRSVIREVNLALDDDESLPTLVYLEHLNVVAIGRKNGIVQLIDFDSIKILREFHLPLSDNYYKGWGVMVMNMSPDQRILIIGQTWYTAYPLNIDSGSTKEISISAQPIAIKYSNDFKLVGVFHAEQGGQGLDIYKLISETNWEKLIDFWSINAFNFSSDSRKLIIFGKNENSLFQLKCLDINDFSVDWELEFSLADLGNDNIHDYGFLIGFIEVIQSTVCFAINSKVFFIKNGIIEKEEFCDYHIEAITKRKNQLWIATENEIKVYSNV</sequence>
<dbReference type="EMBL" id="JAESIY010000002">
    <property type="protein sequence ID" value="MBL3655328.1"/>
    <property type="molecule type" value="Genomic_DNA"/>
</dbReference>
<dbReference type="InterPro" id="IPR015943">
    <property type="entry name" value="WD40/YVTN_repeat-like_dom_sf"/>
</dbReference>
<name>A0A937JXB5_9BACT</name>
<proteinExistence type="predicted"/>
<dbReference type="RefSeq" id="WP_202242960.1">
    <property type="nucleotide sequence ID" value="NZ_JAESIY010000002.1"/>
</dbReference>
<dbReference type="InterPro" id="IPR036322">
    <property type="entry name" value="WD40_repeat_dom_sf"/>
</dbReference>
<accession>A0A937JXB5</accession>
<reference evidence="1" key="1">
    <citation type="submission" date="2021-01" db="EMBL/GenBank/DDBJ databases">
        <title>Fulvivirga kasyanovii gen. nov., sp nov., a novel member of the phylum Bacteroidetes isolated from seawater in a mussel farm.</title>
        <authorList>
            <person name="Zhao L.-H."/>
            <person name="Wang Z.-J."/>
        </authorList>
    </citation>
    <scope>NUCLEOTIDE SEQUENCE</scope>
    <source>
        <strain evidence="1">2943</strain>
    </source>
</reference>
<evidence type="ECO:0000313" key="1">
    <source>
        <dbReference type="EMBL" id="MBL3655328.1"/>
    </source>
</evidence>
<comment type="caution">
    <text evidence="1">The sequence shown here is derived from an EMBL/GenBank/DDBJ whole genome shotgun (WGS) entry which is preliminary data.</text>
</comment>
<dbReference type="AlphaFoldDB" id="A0A937JXB5"/>
<dbReference type="Gene3D" id="2.130.10.10">
    <property type="entry name" value="YVTN repeat-like/Quinoprotein amine dehydrogenase"/>
    <property type="match status" value="1"/>
</dbReference>
<keyword evidence="2" id="KW-1185">Reference proteome</keyword>
<gene>
    <name evidence="1" type="ORF">JL102_04245</name>
</gene>
<evidence type="ECO:0000313" key="2">
    <source>
        <dbReference type="Proteomes" id="UP000659388"/>
    </source>
</evidence>
<dbReference type="SUPFAM" id="SSF50978">
    <property type="entry name" value="WD40 repeat-like"/>
    <property type="match status" value="1"/>
</dbReference>
<protein>
    <recommendedName>
        <fullName evidence="3">WD40 repeat domain-containing protein</fullName>
    </recommendedName>
</protein>
<dbReference type="Proteomes" id="UP000659388">
    <property type="component" value="Unassembled WGS sequence"/>
</dbReference>
<evidence type="ECO:0008006" key="3">
    <source>
        <dbReference type="Google" id="ProtNLM"/>
    </source>
</evidence>
<organism evidence="1 2">
    <name type="scientific">Fulvivirga sediminis</name>
    <dbReference type="NCBI Taxonomy" id="2803949"/>
    <lineage>
        <taxon>Bacteria</taxon>
        <taxon>Pseudomonadati</taxon>
        <taxon>Bacteroidota</taxon>
        <taxon>Cytophagia</taxon>
        <taxon>Cytophagales</taxon>
        <taxon>Fulvivirgaceae</taxon>
        <taxon>Fulvivirga</taxon>
    </lineage>
</organism>